<dbReference type="AlphaFoldDB" id="A0A0B0IA67"/>
<keyword evidence="1" id="KW-0472">Membrane</keyword>
<name>A0A0B0IA67_9BACI</name>
<proteinExistence type="predicted"/>
<evidence type="ECO:0000313" key="2">
    <source>
        <dbReference type="EMBL" id="KHF39418.1"/>
    </source>
</evidence>
<feature type="transmembrane region" description="Helical" evidence="1">
    <location>
        <begin position="59"/>
        <end position="78"/>
    </location>
</feature>
<evidence type="ECO:0000256" key="1">
    <source>
        <dbReference type="SAM" id="Phobius"/>
    </source>
</evidence>
<feature type="transmembrane region" description="Helical" evidence="1">
    <location>
        <begin position="159"/>
        <end position="180"/>
    </location>
</feature>
<feature type="transmembrane region" description="Helical" evidence="1">
    <location>
        <begin position="125"/>
        <end position="143"/>
    </location>
</feature>
<comment type="caution">
    <text evidence="2">The sequence shown here is derived from an EMBL/GenBank/DDBJ whole genome shotgun (WGS) entry which is preliminary data.</text>
</comment>
<feature type="transmembrane region" description="Helical" evidence="1">
    <location>
        <begin position="34"/>
        <end position="52"/>
    </location>
</feature>
<dbReference type="RefSeq" id="WP_034630539.1">
    <property type="nucleotide sequence ID" value="NZ_JRJU01000019.1"/>
</dbReference>
<dbReference type="EMBL" id="JRJU01000019">
    <property type="protein sequence ID" value="KHF39418.1"/>
    <property type="molecule type" value="Genomic_DNA"/>
</dbReference>
<dbReference type="eggNOG" id="ENOG5030BDC">
    <property type="taxonomic scope" value="Bacteria"/>
</dbReference>
<accession>A0A0B0IA67</accession>
<sequence>MEFNEYWDQIYEKSHEMDMLITSYWQEYSHMGTWQFWVVTLLLVGPLILLCFTVDRKRIFELFFFGYTVHILWSYMVIFLQNHSFLIHKYFFNPYLPFALNMTASALPVAFLLLYQYCTNHKKNFYLYTIILSAVFAFGFATIEEMLGLLEFNKGMNKFYLFLIDLVIVFITYWFTKWVLKIRRRAS</sequence>
<keyword evidence="1" id="KW-0812">Transmembrane</keyword>
<organism evidence="2 3">
    <name type="scientific">Halalkalibacter okhensis</name>
    <dbReference type="NCBI Taxonomy" id="333138"/>
    <lineage>
        <taxon>Bacteria</taxon>
        <taxon>Bacillati</taxon>
        <taxon>Bacillota</taxon>
        <taxon>Bacilli</taxon>
        <taxon>Bacillales</taxon>
        <taxon>Bacillaceae</taxon>
        <taxon>Halalkalibacter</taxon>
    </lineage>
</organism>
<protein>
    <submittedName>
        <fullName evidence="2">Uncharacterized protein</fullName>
    </submittedName>
</protein>
<evidence type="ECO:0000313" key="3">
    <source>
        <dbReference type="Proteomes" id="UP000030832"/>
    </source>
</evidence>
<feature type="transmembrane region" description="Helical" evidence="1">
    <location>
        <begin position="98"/>
        <end position="118"/>
    </location>
</feature>
<gene>
    <name evidence="2" type="ORF">LQ50_15265</name>
</gene>
<dbReference type="Proteomes" id="UP000030832">
    <property type="component" value="Unassembled WGS sequence"/>
</dbReference>
<keyword evidence="3" id="KW-1185">Reference proteome</keyword>
<reference evidence="2 3" key="1">
    <citation type="submission" date="2014-09" db="EMBL/GenBank/DDBJ databases">
        <title>Genome sequencing and annotation of Bacillus Okhensis strain Kh10-101T.</title>
        <authorList>
            <person name="Prakash J.S."/>
        </authorList>
    </citation>
    <scope>NUCLEOTIDE SEQUENCE [LARGE SCALE GENOMIC DNA]</scope>
    <source>
        <strain evidence="3">Kh10-101T</strain>
    </source>
</reference>
<keyword evidence="1" id="KW-1133">Transmembrane helix</keyword>
<dbReference type="OrthoDB" id="2591789at2"/>